<evidence type="ECO:0000313" key="1">
    <source>
        <dbReference type="EMBL" id="KAB8298861.1"/>
    </source>
</evidence>
<organism evidence="1 2">
    <name type="scientific">Monilinia laxa</name>
    <name type="common">Brown rot fungus</name>
    <name type="synonym">Sclerotinia laxa</name>
    <dbReference type="NCBI Taxonomy" id="61186"/>
    <lineage>
        <taxon>Eukaryota</taxon>
        <taxon>Fungi</taxon>
        <taxon>Dikarya</taxon>
        <taxon>Ascomycota</taxon>
        <taxon>Pezizomycotina</taxon>
        <taxon>Leotiomycetes</taxon>
        <taxon>Helotiales</taxon>
        <taxon>Sclerotiniaceae</taxon>
        <taxon>Monilinia</taxon>
    </lineage>
</organism>
<reference evidence="1 2" key="1">
    <citation type="submission" date="2019-06" db="EMBL/GenBank/DDBJ databases">
        <title>Genome Sequence of the Brown Rot Fungal Pathogen Monilinia laxa.</title>
        <authorList>
            <person name="De Miccolis Angelini R.M."/>
            <person name="Landi L."/>
            <person name="Abate D."/>
            <person name="Pollastro S."/>
            <person name="Romanazzi G."/>
            <person name="Faretra F."/>
        </authorList>
    </citation>
    <scope>NUCLEOTIDE SEQUENCE [LARGE SCALE GENOMIC DNA]</scope>
    <source>
        <strain evidence="1 2">Mlax316</strain>
    </source>
</reference>
<evidence type="ECO:0000313" key="2">
    <source>
        <dbReference type="Proteomes" id="UP000326757"/>
    </source>
</evidence>
<keyword evidence="2" id="KW-1185">Reference proteome</keyword>
<proteinExistence type="predicted"/>
<name>A0A5N6K8S1_MONLA</name>
<dbReference type="AlphaFoldDB" id="A0A5N6K8S1"/>
<gene>
    <name evidence="1" type="ORF">EYC80_001021</name>
</gene>
<accession>A0A5N6K8S1</accession>
<protein>
    <submittedName>
        <fullName evidence="1">Uncharacterized protein</fullName>
    </submittedName>
</protein>
<dbReference type="Proteomes" id="UP000326757">
    <property type="component" value="Unassembled WGS sequence"/>
</dbReference>
<dbReference type="EMBL" id="VIGI01000006">
    <property type="protein sequence ID" value="KAB8298861.1"/>
    <property type="molecule type" value="Genomic_DNA"/>
</dbReference>
<sequence length="72" mass="8704">MAIRAKNIRCGHVFMAKHDRCTREKYIIYNNNAQHINIHILHHLKHMKDVNRKAHFFPLPVVYQKDKHFKST</sequence>
<comment type="caution">
    <text evidence="1">The sequence shown here is derived from an EMBL/GenBank/DDBJ whole genome shotgun (WGS) entry which is preliminary data.</text>
</comment>